<evidence type="ECO:0000256" key="3">
    <source>
        <dbReference type="ARBA" id="ARBA00022448"/>
    </source>
</evidence>
<protein>
    <recommendedName>
        <fullName evidence="10">ABC transporter domain-containing protein</fullName>
    </recommendedName>
</protein>
<evidence type="ECO:0000259" key="10">
    <source>
        <dbReference type="PROSITE" id="PS50893"/>
    </source>
</evidence>
<dbReference type="SMART" id="SM00382">
    <property type="entry name" value="AAA"/>
    <property type="match status" value="1"/>
</dbReference>
<feature type="transmembrane region" description="Helical" evidence="9">
    <location>
        <begin position="477"/>
        <end position="499"/>
    </location>
</feature>
<feature type="transmembrane region" description="Helical" evidence="9">
    <location>
        <begin position="397"/>
        <end position="420"/>
    </location>
</feature>
<evidence type="ECO:0000256" key="6">
    <source>
        <dbReference type="ARBA" id="ARBA00022840"/>
    </source>
</evidence>
<dbReference type="InterPro" id="IPR017871">
    <property type="entry name" value="ABC_transporter-like_CS"/>
</dbReference>
<keyword evidence="4 9" id="KW-0812">Transmembrane</keyword>
<dbReference type="SUPFAM" id="SSF52540">
    <property type="entry name" value="P-loop containing nucleoside triphosphate hydrolases"/>
    <property type="match status" value="1"/>
</dbReference>
<dbReference type="Pfam" id="PF19055">
    <property type="entry name" value="ABC2_membrane_7"/>
    <property type="match status" value="1"/>
</dbReference>
<comment type="subcellular location">
    <subcellularLocation>
        <location evidence="1">Membrane</location>
        <topology evidence="1">Multi-pass membrane protein</topology>
    </subcellularLocation>
</comment>
<dbReference type="PANTHER" id="PTHR48041">
    <property type="entry name" value="ABC TRANSPORTER G FAMILY MEMBER 28"/>
    <property type="match status" value="1"/>
</dbReference>
<dbReference type="Gene3D" id="3.40.50.300">
    <property type="entry name" value="P-loop containing nucleotide triphosphate hydrolases"/>
    <property type="match status" value="1"/>
</dbReference>
<feature type="transmembrane region" description="Helical" evidence="9">
    <location>
        <begin position="590"/>
        <end position="611"/>
    </location>
</feature>
<dbReference type="RefSeq" id="XP_062710222.1">
    <property type="nucleotide sequence ID" value="XM_062854238.1"/>
</dbReference>
<keyword evidence="7 9" id="KW-1133">Transmembrane helix</keyword>
<dbReference type="PROSITE" id="PS00211">
    <property type="entry name" value="ABC_TRANSPORTER_1"/>
    <property type="match status" value="1"/>
</dbReference>
<accession>A0ABM1Y1S3</accession>
<dbReference type="InterPro" id="IPR003439">
    <property type="entry name" value="ABC_transporter-like_ATP-bd"/>
</dbReference>
<dbReference type="InterPro" id="IPR043926">
    <property type="entry name" value="ABCG_dom"/>
</dbReference>
<dbReference type="InterPro" id="IPR003593">
    <property type="entry name" value="AAA+_ATPase"/>
</dbReference>
<reference evidence="12" key="1">
    <citation type="journal article" date="2015" name="Proc. Natl. Acad. Sci. U.S.A.">
        <title>Genome sequence of the Asian Tiger mosquito, Aedes albopictus, reveals insights into its biology, genetics, and evolution.</title>
        <authorList>
            <person name="Chen X.G."/>
            <person name="Jiang X."/>
            <person name="Gu J."/>
            <person name="Xu M."/>
            <person name="Wu Y."/>
            <person name="Deng Y."/>
            <person name="Zhang C."/>
            <person name="Bonizzoni M."/>
            <person name="Dermauw W."/>
            <person name="Vontas J."/>
            <person name="Armbruster P."/>
            <person name="Huang X."/>
            <person name="Yang Y."/>
            <person name="Zhang H."/>
            <person name="He W."/>
            <person name="Peng H."/>
            <person name="Liu Y."/>
            <person name="Wu K."/>
            <person name="Chen J."/>
            <person name="Lirakis M."/>
            <person name="Topalis P."/>
            <person name="Van Leeuwen T."/>
            <person name="Hall A.B."/>
            <person name="Jiang X."/>
            <person name="Thorpe C."/>
            <person name="Mueller R.L."/>
            <person name="Sun C."/>
            <person name="Waterhouse R.M."/>
            <person name="Yan G."/>
            <person name="Tu Z.J."/>
            <person name="Fang X."/>
            <person name="James A.A."/>
        </authorList>
    </citation>
    <scope>NUCLEOTIDE SEQUENCE [LARGE SCALE GENOMIC DNA]</scope>
    <source>
        <strain evidence="12">Foshan</strain>
    </source>
</reference>
<evidence type="ECO:0000256" key="4">
    <source>
        <dbReference type="ARBA" id="ARBA00022692"/>
    </source>
</evidence>
<feature type="transmembrane region" description="Helical" evidence="9">
    <location>
        <begin position="453"/>
        <end position="471"/>
    </location>
</feature>
<keyword evidence="3" id="KW-0813">Transport</keyword>
<dbReference type="PANTHER" id="PTHR48041:SF116">
    <property type="entry name" value="PROTEIN BROWN"/>
    <property type="match status" value="1"/>
</dbReference>
<evidence type="ECO:0000256" key="8">
    <source>
        <dbReference type="ARBA" id="ARBA00023136"/>
    </source>
</evidence>
<dbReference type="Pfam" id="PF01061">
    <property type="entry name" value="ABC2_membrane"/>
    <property type="match status" value="1"/>
</dbReference>
<evidence type="ECO:0000256" key="1">
    <source>
        <dbReference type="ARBA" id="ARBA00004141"/>
    </source>
</evidence>
<dbReference type="InterPro" id="IPR050352">
    <property type="entry name" value="ABCG_transporters"/>
</dbReference>
<keyword evidence="6" id="KW-0067">ATP-binding</keyword>
<dbReference type="Pfam" id="PF00005">
    <property type="entry name" value="ABC_tran"/>
    <property type="match status" value="1"/>
</dbReference>
<keyword evidence="8 9" id="KW-0472">Membrane</keyword>
<evidence type="ECO:0000256" key="5">
    <source>
        <dbReference type="ARBA" id="ARBA00022741"/>
    </source>
</evidence>
<dbReference type="InterPro" id="IPR027417">
    <property type="entry name" value="P-loop_NTPase"/>
</dbReference>
<comment type="similarity">
    <text evidence="2">Belongs to the ABC transporter superfamily. ABCG family. Eye pigment precursor importer (TC 3.A.1.204) subfamily.</text>
</comment>
<dbReference type="InterPro" id="IPR013525">
    <property type="entry name" value="ABC2_TM"/>
</dbReference>
<sequence>MELRDHSGNSRIKPNQPNVLVEWKSLSVRVGGRKLWTRSEPNYILKNATGAIRSGDLVAVMGASGSGKTTLLATTSMRLVGEVRGDVLINGLFVNQSQMKRLSGFVPQFEIAIRSLTVQEHLSFVSQLKGVNQHRMGQVIRELNLDKCEHTRISNLSGGERKKVNLAGELLTEPDILFCDEPTTGLDSFSALAVLKTLRKIAQKGRKAVICTIHHPTSDAFQCFTDIILVHKGEILYQGPTEEARTFFESIHFPLPINCNPADHYFKLVCDYSQIDHVENDHHLQQQQPQPQREETDSSNKTRYEIVRKCHMENIGKKCLMGPPYHQNDVIDKLCRDNHHACWPSQLYLLLRRGVIDSVRNVRQHVIVTLLFLTTSITISALYFHVTPTSQTAIQDIRGALFLMICELLYTISYGVFYVFPLEMPLLRREVGEQMYRLSAYYAHKVLLTVPKALLYSYLFIGIIYGCVQFSTGFATYLGMAAVSTVASLLAVSYGYLFTCFTGSLEMSLEAANLIFLLYHLLGGLYLNVVAFPITKYLSFFFFASEGVSIYYWQGVQNITCDEGRNITCLRDGEAVLQDYGYGTSLETVYFNYLLMAGEILVIHFAAYLCLRRFVRRVGFY</sequence>
<keyword evidence="5" id="KW-0547">Nucleotide-binding</keyword>
<evidence type="ECO:0000256" key="2">
    <source>
        <dbReference type="ARBA" id="ARBA00005814"/>
    </source>
</evidence>
<feature type="transmembrane region" description="Helical" evidence="9">
    <location>
        <begin position="511"/>
        <end position="534"/>
    </location>
</feature>
<reference evidence="11" key="2">
    <citation type="submission" date="2025-05" db="UniProtKB">
        <authorList>
            <consortium name="EnsemblMetazoa"/>
        </authorList>
    </citation>
    <scope>IDENTIFICATION</scope>
    <source>
        <strain evidence="11">Foshan</strain>
    </source>
</reference>
<dbReference type="GeneID" id="109423341"/>
<name>A0ABM1Y1S3_AEDAL</name>
<evidence type="ECO:0000256" key="9">
    <source>
        <dbReference type="SAM" id="Phobius"/>
    </source>
</evidence>
<feature type="transmembrane region" description="Helical" evidence="9">
    <location>
        <begin position="366"/>
        <end position="385"/>
    </location>
</feature>
<dbReference type="PROSITE" id="PS50893">
    <property type="entry name" value="ABC_TRANSPORTER_2"/>
    <property type="match status" value="1"/>
</dbReference>
<proteinExistence type="inferred from homology"/>
<evidence type="ECO:0000313" key="11">
    <source>
        <dbReference type="EnsemblMetazoa" id="AALFPA23_004901.P6099"/>
    </source>
</evidence>
<evidence type="ECO:0000256" key="7">
    <source>
        <dbReference type="ARBA" id="ARBA00022989"/>
    </source>
</evidence>
<feature type="domain" description="ABC transporter" evidence="10">
    <location>
        <begin position="30"/>
        <end position="257"/>
    </location>
</feature>
<organism evidence="11 12">
    <name type="scientific">Aedes albopictus</name>
    <name type="common">Asian tiger mosquito</name>
    <name type="synonym">Stegomyia albopicta</name>
    <dbReference type="NCBI Taxonomy" id="7160"/>
    <lineage>
        <taxon>Eukaryota</taxon>
        <taxon>Metazoa</taxon>
        <taxon>Ecdysozoa</taxon>
        <taxon>Arthropoda</taxon>
        <taxon>Hexapoda</taxon>
        <taxon>Insecta</taxon>
        <taxon>Pterygota</taxon>
        <taxon>Neoptera</taxon>
        <taxon>Endopterygota</taxon>
        <taxon>Diptera</taxon>
        <taxon>Nematocera</taxon>
        <taxon>Culicoidea</taxon>
        <taxon>Culicidae</taxon>
        <taxon>Culicinae</taxon>
        <taxon>Aedini</taxon>
        <taxon>Aedes</taxon>
        <taxon>Stegomyia</taxon>
    </lineage>
</organism>
<keyword evidence="12" id="KW-1185">Reference proteome</keyword>
<evidence type="ECO:0000313" key="12">
    <source>
        <dbReference type="Proteomes" id="UP000069940"/>
    </source>
</evidence>
<dbReference type="EnsemblMetazoa" id="AALFPA23_004901.R6099">
    <property type="protein sequence ID" value="AALFPA23_004901.P6099"/>
    <property type="gene ID" value="AALFPA23_004901"/>
</dbReference>
<dbReference type="Proteomes" id="UP000069940">
    <property type="component" value="Unassembled WGS sequence"/>
</dbReference>